<sequence length="121" mass="14160">MYIRTRNDPSYRLKLIYRGSRNGISNESFRKKCKGRVASLVLIKVKDSNKVFGGYSSIGVCSLGNDFDDDLIRHGFQFYNSSDNFIFSFEDSEDTQNMKISRVDCKYFELEKENVKFIYML</sequence>
<evidence type="ECO:0000259" key="1">
    <source>
        <dbReference type="PROSITE" id="PS51886"/>
    </source>
</evidence>
<dbReference type="AlphaFoldDB" id="A0A2N0PCI8"/>
<accession>A0A2N0PCI8</accession>
<reference evidence="2 3" key="1">
    <citation type="submission" date="2016-04" db="EMBL/GenBank/DDBJ databases">
        <title>Genome analyses suggest a sexual origin of heterokaryosis in a supposedly ancient asexual fungus.</title>
        <authorList>
            <person name="Ropars J."/>
            <person name="Sedzielewska K."/>
            <person name="Noel J."/>
            <person name="Charron P."/>
            <person name="Farinelli L."/>
            <person name="Marton T."/>
            <person name="Kruger M."/>
            <person name="Pelin A."/>
            <person name="Brachmann A."/>
            <person name="Corradi N."/>
        </authorList>
    </citation>
    <scope>NUCLEOTIDE SEQUENCE [LARGE SCALE GENOMIC DNA]</scope>
    <source>
        <strain evidence="2 3">A5</strain>
    </source>
</reference>
<dbReference type="VEuPathDB" id="FungiDB:RhiirA1_512525"/>
<protein>
    <recommendedName>
        <fullName evidence="1">TLDc domain-containing protein</fullName>
    </recommendedName>
</protein>
<dbReference type="Pfam" id="PF07534">
    <property type="entry name" value="TLD"/>
    <property type="match status" value="1"/>
</dbReference>
<reference evidence="2 3" key="2">
    <citation type="submission" date="2017-09" db="EMBL/GenBank/DDBJ databases">
        <title>Extensive intraspecific genome diversity in a model arbuscular mycorrhizal fungus.</title>
        <authorList>
            <person name="Chen E.C."/>
            <person name="Morin E."/>
            <person name="Beaudet D."/>
            <person name="Noel J."/>
            <person name="Ndikumana S."/>
            <person name="Charron P."/>
            <person name="St-Onge C."/>
            <person name="Giorgi J."/>
            <person name="Grigoriev I.V."/>
            <person name="Roux C."/>
            <person name="Martin F.M."/>
            <person name="Corradi N."/>
        </authorList>
    </citation>
    <scope>NUCLEOTIDE SEQUENCE [LARGE SCALE GENOMIC DNA]</scope>
    <source>
        <strain evidence="2 3">A5</strain>
    </source>
</reference>
<gene>
    <name evidence="2" type="ORF">RhiirA5_487894</name>
</gene>
<comment type="caution">
    <text evidence="2">The sequence shown here is derived from an EMBL/GenBank/DDBJ whole genome shotgun (WGS) entry which is preliminary data.</text>
</comment>
<dbReference type="EMBL" id="LLXJ01000992">
    <property type="protein sequence ID" value="PKC04545.1"/>
    <property type="molecule type" value="Genomic_DNA"/>
</dbReference>
<name>A0A2N0PCI8_9GLOM</name>
<evidence type="ECO:0000313" key="2">
    <source>
        <dbReference type="EMBL" id="PKC04545.1"/>
    </source>
</evidence>
<feature type="domain" description="TLDc" evidence="1">
    <location>
        <begin position="1"/>
        <end position="121"/>
    </location>
</feature>
<dbReference type="PROSITE" id="PS51886">
    <property type="entry name" value="TLDC"/>
    <property type="match status" value="1"/>
</dbReference>
<proteinExistence type="predicted"/>
<evidence type="ECO:0000313" key="3">
    <source>
        <dbReference type="Proteomes" id="UP000232722"/>
    </source>
</evidence>
<organism evidence="2 3">
    <name type="scientific">Rhizophagus irregularis</name>
    <dbReference type="NCBI Taxonomy" id="588596"/>
    <lineage>
        <taxon>Eukaryota</taxon>
        <taxon>Fungi</taxon>
        <taxon>Fungi incertae sedis</taxon>
        <taxon>Mucoromycota</taxon>
        <taxon>Glomeromycotina</taxon>
        <taxon>Glomeromycetes</taxon>
        <taxon>Glomerales</taxon>
        <taxon>Glomeraceae</taxon>
        <taxon>Rhizophagus</taxon>
    </lineage>
</organism>
<dbReference type="Proteomes" id="UP000232722">
    <property type="component" value="Unassembled WGS sequence"/>
</dbReference>
<dbReference type="InterPro" id="IPR006571">
    <property type="entry name" value="TLDc_dom"/>
</dbReference>